<dbReference type="Pfam" id="PF02575">
    <property type="entry name" value="YbaB_DNA_bd"/>
    <property type="match status" value="1"/>
</dbReference>
<comment type="subunit">
    <text evidence="2">Homodimer.</text>
</comment>
<dbReference type="PIRSF" id="PIRSF004555">
    <property type="entry name" value="UCP004555"/>
    <property type="match status" value="1"/>
</dbReference>
<dbReference type="AlphaFoldDB" id="A0A5C5W9R7"/>
<dbReference type="SUPFAM" id="SSF82607">
    <property type="entry name" value="YbaB-like"/>
    <property type="match status" value="1"/>
</dbReference>
<dbReference type="InterPro" id="IPR004401">
    <property type="entry name" value="YbaB/EbfC"/>
</dbReference>
<organism evidence="4 5">
    <name type="scientific">Botrimarina hoheduenensis</name>
    <dbReference type="NCBI Taxonomy" id="2528000"/>
    <lineage>
        <taxon>Bacteria</taxon>
        <taxon>Pseudomonadati</taxon>
        <taxon>Planctomycetota</taxon>
        <taxon>Planctomycetia</taxon>
        <taxon>Pirellulales</taxon>
        <taxon>Lacipirellulaceae</taxon>
        <taxon>Botrimarina</taxon>
    </lineage>
</organism>
<keyword evidence="3" id="KW-0175">Coiled coil</keyword>
<keyword evidence="2" id="KW-0963">Cytoplasm</keyword>
<dbReference type="HAMAP" id="MF_00274">
    <property type="entry name" value="DNA_YbaB_EbfC"/>
    <property type="match status" value="1"/>
</dbReference>
<name>A0A5C5W9R7_9BACT</name>
<evidence type="ECO:0000313" key="5">
    <source>
        <dbReference type="Proteomes" id="UP000318995"/>
    </source>
</evidence>
<sequence>MLKGLGNLANLGQMMQQAQQVGARMKELQERMKAERVTGTAGGGMVEVTMSGSQEVLAVRLDPGLVERGEREMLEDLLPAAINDAAQKARQRHAEALQEITGGIDLPGLGDMMEKFTGGTGA</sequence>
<evidence type="ECO:0000256" key="2">
    <source>
        <dbReference type="HAMAP-Rule" id="MF_00274"/>
    </source>
</evidence>
<accession>A0A5C5W9R7</accession>
<dbReference type="GO" id="GO:0003677">
    <property type="term" value="F:DNA binding"/>
    <property type="evidence" value="ECO:0007669"/>
    <property type="project" value="UniProtKB-UniRule"/>
</dbReference>
<proteinExistence type="inferred from homology"/>
<dbReference type="Proteomes" id="UP000318995">
    <property type="component" value="Unassembled WGS sequence"/>
</dbReference>
<dbReference type="EMBL" id="SJPH01000002">
    <property type="protein sequence ID" value="TWT47618.1"/>
    <property type="molecule type" value="Genomic_DNA"/>
</dbReference>
<protein>
    <recommendedName>
        <fullName evidence="2">Nucleoid-associated protein Pla111_12330</fullName>
    </recommendedName>
</protein>
<dbReference type="GO" id="GO:0043590">
    <property type="term" value="C:bacterial nucleoid"/>
    <property type="evidence" value="ECO:0007669"/>
    <property type="project" value="UniProtKB-UniRule"/>
</dbReference>
<evidence type="ECO:0000256" key="3">
    <source>
        <dbReference type="SAM" id="Coils"/>
    </source>
</evidence>
<evidence type="ECO:0000256" key="1">
    <source>
        <dbReference type="ARBA" id="ARBA00023125"/>
    </source>
</evidence>
<keyword evidence="1 2" id="KW-0238">DNA-binding</keyword>
<comment type="caution">
    <text evidence="4">The sequence shown here is derived from an EMBL/GenBank/DDBJ whole genome shotgun (WGS) entry which is preliminary data.</text>
</comment>
<dbReference type="InterPro" id="IPR036894">
    <property type="entry name" value="YbaB-like_sf"/>
</dbReference>
<reference evidence="4 5" key="1">
    <citation type="submission" date="2019-02" db="EMBL/GenBank/DDBJ databases">
        <title>Deep-cultivation of Planctomycetes and their phenomic and genomic characterization uncovers novel biology.</title>
        <authorList>
            <person name="Wiegand S."/>
            <person name="Jogler M."/>
            <person name="Boedeker C."/>
            <person name="Pinto D."/>
            <person name="Vollmers J."/>
            <person name="Rivas-Marin E."/>
            <person name="Kohn T."/>
            <person name="Peeters S.H."/>
            <person name="Heuer A."/>
            <person name="Rast P."/>
            <person name="Oberbeckmann S."/>
            <person name="Bunk B."/>
            <person name="Jeske O."/>
            <person name="Meyerdierks A."/>
            <person name="Storesund J.E."/>
            <person name="Kallscheuer N."/>
            <person name="Luecker S."/>
            <person name="Lage O.M."/>
            <person name="Pohl T."/>
            <person name="Merkel B.J."/>
            <person name="Hornburger P."/>
            <person name="Mueller R.-W."/>
            <person name="Bruemmer F."/>
            <person name="Labrenz M."/>
            <person name="Spormann A.M."/>
            <person name="Op Den Camp H."/>
            <person name="Overmann J."/>
            <person name="Amann R."/>
            <person name="Jetten M.S.M."/>
            <person name="Mascher T."/>
            <person name="Medema M.H."/>
            <person name="Devos D.P."/>
            <person name="Kaster A.-K."/>
            <person name="Ovreas L."/>
            <person name="Rohde M."/>
            <person name="Galperin M.Y."/>
            <person name="Jogler C."/>
        </authorList>
    </citation>
    <scope>NUCLEOTIDE SEQUENCE [LARGE SCALE GENOMIC DNA]</scope>
    <source>
        <strain evidence="4 5">Pla111</strain>
    </source>
</reference>
<dbReference type="Gene3D" id="3.30.1310.10">
    <property type="entry name" value="Nucleoid-associated protein YbaB-like domain"/>
    <property type="match status" value="1"/>
</dbReference>
<comment type="similarity">
    <text evidence="2">Belongs to the YbaB/EbfC family.</text>
</comment>
<comment type="function">
    <text evidence="2">Binds to DNA and alters its conformation. May be involved in regulation of gene expression, nucleoid organization and DNA protection.</text>
</comment>
<dbReference type="PANTHER" id="PTHR33449:SF1">
    <property type="entry name" value="NUCLEOID-ASSOCIATED PROTEIN YBAB"/>
    <property type="match status" value="1"/>
</dbReference>
<gene>
    <name evidence="4" type="primary">ybaB</name>
    <name evidence="4" type="ORF">Pla111_12330</name>
</gene>
<evidence type="ECO:0000313" key="4">
    <source>
        <dbReference type="EMBL" id="TWT47618.1"/>
    </source>
</evidence>
<dbReference type="NCBIfam" id="TIGR00103">
    <property type="entry name" value="DNA_YbaB_EbfC"/>
    <property type="match status" value="1"/>
</dbReference>
<feature type="coiled-coil region" evidence="3">
    <location>
        <begin position="11"/>
        <end position="38"/>
    </location>
</feature>
<dbReference type="PANTHER" id="PTHR33449">
    <property type="entry name" value="NUCLEOID-ASSOCIATED PROTEIN YBAB"/>
    <property type="match status" value="1"/>
</dbReference>
<comment type="subcellular location">
    <subcellularLocation>
        <location evidence="2">Cytoplasm</location>
        <location evidence="2">Nucleoid</location>
    </subcellularLocation>
</comment>
<dbReference type="GO" id="GO:0005829">
    <property type="term" value="C:cytosol"/>
    <property type="evidence" value="ECO:0007669"/>
    <property type="project" value="TreeGrafter"/>
</dbReference>
<keyword evidence="5" id="KW-1185">Reference proteome</keyword>
<dbReference type="RefSeq" id="WP_197524803.1">
    <property type="nucleotide sequence ID" value="NZ_SJPH01000002.1"/>
</dbReference>